<keyword evidence="3" id="KW-1185">Reference proteome</keyword>
<dbReference type="Gene3D" id="3.40.50.2000">
    <property type="entry name" value="Glycogen Phosphorylase B"/>
    <property type="match status" value="1"/>
</dbReference>
<evidence type="ECO:0000259" key="1">
    <source>
        <dbReference type="Pfam" id="PF00534"/>
    </source>
</evidence>
<dbReference type="GO" id="GO:0016757">
    <property type="term" value="F:glycosyltransferase activity"/>
    <property type="evidence" value="ECO:0007669"/>
    <property type="project" value="InterPro"/>
</dbReference>
<reference evidence="2 3" key="1">
    <citation type="journal article" date="2012" name="J. Bacteriol.">
        <title>Genome Sequence of Nitratireductor indicus Type Strain C115.</title>
        <authorList>
            <person name="Lai Q."/>
            <person name="Li G."/>
            <person name="Yu Z."/>
            <person name="Shao Z."/>
        </authorList>
    </citation>
    <scope>NUCLEOTIDE SEQUENCE [LARGE SCALE GENOMIC DNA]</scope>
    <source>
        <strain evidence="2 3">C115</strain>
    </source>
</reference>
<protein>
    <submittedName>
        <fullName evidence="2">Group 1 glycosyl transferase</fullName>
    </submittedName>
</protein>
<dbReference type="Pfam" id="PF00534">
    <property type="entry name" value="Glycos_transf_1"/>
    <property type="match status" value="1"/>
</dbReference>
<evidence type="ECO:0000313" key="2">
    <source>
        <dbReference type="EMBL" id="EKF43531.1"/>
    </source>
</evidence>
<accession>K2P8I2</accession>
<organism evidence="2 3">
    <name type="scientific">Nitratireductor indicus C115</name>
    <dbReference type="NCBI Taxonomy" id="1231190"/>
    <lineage>
        <taxon>Bacteria</taxon>
        <taxon>Pseudomonadati</taxon>
        <taxon>Pseudomonadota</taxon>
        <taxon>Alphaproteobacteria</taxon>
        <taxon>Hyphomicrobiales</taxon>
        <taxon>Phyllobacteriaceae</taxon>
        <taxon>Nitratireductor</taxon>
    </lineage>
</organism>
<dbReference type="eggNOG" id="COG0438">
    <property type="taxonomic scope" value="Bacteria"/>
</dbReference>
<keyword evidence="2" id="KW-0808">Transferase</keyword>
<dbReference type="OrthoDB" id="9790710at2"/>
<proteinExistence type="predicted"/>
<dbReference type="AlphaFoldDB" id="K2P8I2"/>
<dbReference type="PANTHER" id="PTHR46401:SF8">
    <property type="entry name" value="BLL6006 PROTEIN"/>
    <property type="match status" value="1"/>
</dbReference>
<dbReference type="PATRIC" id="fig|1231190.3.peg.1230"/>
<dbReference type="EMBL" id="AMSI01000003">
    <property type="protein sequence ID" value="EKF43531.1"/>
    <property type="molecule type" value="Genomic_DNA"/>
</dbReference>
<feature type="domain" description="Glycosyl transferase family 1" evidence="1">
    <location>
        <begin position="283"/>
        <end position="436"/>
    </location>
</feature>
<dbReference type="SUPFAM" id="SSF53756">
    <property type="entry name" value="UDP-Glycosyltransferase/glycogen phosphorylase"/>
    <property type="match status" value="1"/>
</dbReference>
<dbReference type="PANTHER" id="PTHR46401">
    <property type="entry name" value="GLYCOSYLTRANSFERASE WBBK-RELATED"/>
    <property type="match status" value="1"/>
</dbReference>
<sequence length="478" mass="52829">MDEGVSETETKSWIDVAGVIRWGAQPPTGIQRVETTICKRALETGAADFAIFDVIGSRYRPLSRRERAFFNYIIEGQWPSDTAPHAERLKSAFAYLDIQLSHPDNETARRLAFALSGFRRRSGIAYALAKYGLRIMQFFMLLFSFLRTRLGAMAGKLAGASERWAPEGAVVLVSHEVNRDRFIDRGLAHAGLRGVHIVHDLIPVLMPELVTSRFHAGMNGFLRRILAKPEPIISVSHATRDDLVAWNRDVVKAPYPFAVKVCPLGAALVSTEGESERIPDLPERSYAVFCSTFDIRKNQHLLVSVWAELVRFLGPERVPDLLLIGRPGNSSSLVKEELEKAPHIADKVHIRSGISDKQLRWAYRNALIGLFPSSAEGWGLGVSECLANGLPVVHADVPALREAAQNLMPVLPAGDFEAWKTTLQDLFEHPEKVAELRADVARDYDRSTPDGFAGCVLSYLGFLARDGFDAAKPGGNPA</sequence>
<comment type="caution">
    <text evidence="2">The sequence shown here is derived from an EMBL/GenBank/DDBJ whole genome shotgun (WGS) entry which is preliminary data.</text>
</comment>
<name>K2P8I2_9HYPH</name>
<dbReference type="Proteomes" id="UP000007374">
    <property type="component" value="Unassembled WGS sequence"/>
</dbReference>
<dbReference type="STRING" id="721133.SAMN05216176_101133"/>
<dbReference type="InterPro" id="IPR001296">
    <property type="entry name" value="Glyco_trans_1"/>
</dbReference>
<evidence type="ECO:0000313" key="3">
    <source>
        <dbReference type="Proteomes" id="UP000007374"/>
    </source>
</evidence>
<gene>
    <name evidence="2" type="ORF">NA8A_05848</name>
</gene>